<dbReference type="EMBL" id="CP003308">
    <property type="protein sequence ID" value="AFB25644.1"/>
    <property type="molecule type" value="Genomic_DNA"/>
</dbReference>
<dbReference type="AlphaFoldDB" id="H6PVH4"/>
<sequence>MAYSSLNIVKDRENKLVIHADKIPAFNRTYWANWFGQKDSMVLPLENNIF</sequence>
<name>H6PVH4_RICP3</name>
<accession>H6PVH4</accession>
<keyword evidence="2" id="KW-1185">Reference proteome</keyword>
<evidence type="ECO:0000313" key="1">
    <source>
        <dbReference type="EMBL" id="AFB25644.1"/>
    </source>
</evidence>
<gene>
    <name evidence="1" type="ordered locus">RSA_00100</name>
</gene>
<dbReference type="KEGG" id="rph:RSA_00100"/>
<evidence type="ECO:0000313" key="2">
    <source>
        <dbReference type="Proteomes" id="UP000007997"/>
    </source>
</evidence>
<proteinExistence type="predicted"/>
<organism evidence="1 2">
    <name type="scientific">Rickettsia philipii (strain 364D)</name>
    <dbReference type="NCBI Taxonomy" id="481009"/>
    <lineage>
        <taxon>Bacteria</taxon>
        <taxon>Pseudomonadati</taxon>
        <taxon>Pseudomonadota</taxon>
        <taxon>Alphaproteobacteria</taxon>
        <taxon>Rickettsiales</taxon>
        <taxon>Rickettsiaceae</taxon>
        <taxon>Rickettsieae</taxon>
        <taxon>Rickettsia</taxon>
        <taxon>spotted fever group</taxon>
    </lineage>
</organism>
<protein>
    <submittedName>
        <fullName evidence="1">Uncharacterized protein</fullName>
    </submittedName>
</protein>
<dbReference type="Proteomes" id="UP000007997">
    <property type="component" value="Chromosome"/>
</dbReference>
<dbReference type="RefSeq" id="WP_014364332.1">
    <property type="nucleotide sequence ID" value="NC_016930.1"/>
</dbReference>
<dbReference type="HOGENOM" id="CLU_3122167_0_0_5"/>
<reference evidence="2" key="1">
    <citation type="submission" date="2012-02" db="EMBL/GenBank/DDBJ databases">
        <title>Complete genome sequence of Rickettsia philipii strain 364D.</title>
        <authorList>
            <person name="Johnson S.L."/>
            <person name="Munk A.C."/>
            <person name="Han S."/>
            <person name="Bruce D.C."/>
            <person name="Dasch G.A."/>
        </authorList>
    </citation>
    <scope>NUCLEOTIDE SEQUENCE [LARGE SCALE GENOMIC DNA]</scope>
    <source>
        <strain evidence="2">364D</strain>
    </source>
</reference>